<feature type="transmembrane region" description="Helical" evidence="1">
    <location>
        <begin position="176"/>
        <end position="195"/>
    </location>
</feature>
<keyword evidence="3" id="KW-1185">Reference proteome</keyword>
<keyword evidence="1" id="KW-0472">Membrane</keyword>
<feature type="transmembrane region" description="Helical" evidence="1">
    <location>
        <begin position="38"/>
        <end position="61"/>
    </location>
</feature>
<accession>A0A5M6ZH50</accession>
<keyword evidence="1" id="KW-1133">Transmembrane helix</keyword>
<proteinExistence type="predicted"/>
<dbReference type="EMBL" id="VWOJ01000002">
    <property type="protein sequence ID" value="KAA5804059.1"/>
    <property type="molecule type" value="Genomic_DNA"/>
</dbReference>
<dbReference type="AlphaFoldDB" id="A0A5M6ZH50"/>
<dbReference type="Proteomes" id="UP000325122">
    <property type="component" value="Unassembled WGS sequence"/>
</dbReference>
<sequence>MQFLPYAIGIFLLTPFFIWAGFYVIMPGPKWGVTDAPLTASMLMVSLPLVAYHSLAGLAFVANSMAGRTGETAPVWTPARRFGQAMAPLTILLTAGSLAWLASLGESAYAMAGVAALGLFMALSLAGAESSRSFGHMLTAPAAGVLMGLRQAGRLLLAVPVIGHMLREIAADPNRAGPWIALNLALSLAALVWVFGPGVMVFLAMASVPLVFCAILMFCTE</sequence>
<feature type="transmembrane region" description="Helical" evidence="1">
    <location>
        <begin position="201"/>
        <end position="219"/>
    </location>
</feature>
<keyword evidence="1" id="KW-0812">Transmembrane</keyword>
<protein>
    <submittedName>
        <fullName evidence="2">Uncharacterized protein</fullName>
    </submittedName>
</protein>
<feature type="transmembrane region" description="Helical" evidence="1">
    <location>
        <begin position="82"/>
        <end position="102"/>
    </location>
</feature>
<dbReference type="RefSeq" id="WP_150023326.1">
    <property type="nucleotide sequence ID" value="NZ_VWOJ01000002.1"/>
</dbReference>
<feature type="transmembrane region" description="Helical" evidence="1">
    <location>
        <begin position="7"/>
        <end position="26"/>
    </location>
</feature>
<name>A0A5M6ZH50_9PROT</name>
<reference evidence="2 3" key="1">
    <citation type="submission" date="2019-09" db="EMBL/GenBank/DDBJ databases">
        <authorList>
            <person name="Kevbrin V."/>
            <person name="Grouzdev D.S."/>
        </authorList>
    </citation>
    <scope>NUCLEOTIDE SEQUENCE [LARGE SCALE GENOMIC DNA]</scope>
    <source>
        <strain evidence="2 3">G-192</strain>
    </source>
</reference>
<evidence type="ECO:0000256" key="1">
    <source>
        <dbReference type="SAM" id="Phobius"/>
    </source>
</evidence>
<feature type="transmembrane region" description="Helical" evidence="1">
    <location>
        <begin position="108"/>
        <end position="128"/>
    </location>
</feature>
<evidence type="ECO:0000313" key="3">
    <source>
        <dbReference type="Proteomes" id="UP000325122"/>
    </source>
</evidence>
<gene>
    <name evidence="2" type="ORF">F1654_09800</name>
</gene>
<evidence type="ECO:0000313" key="2">
    <source>
        <dbReference type="EMBL" id="KAA5804059.1"/>
    </source>
</evidence>
<organism evidence="2 3">
    <name type="scientific">Alkalicaulis satelles</name>
    <dbReference type="NCBI Taxonomy" id="2609175"/>
    <lineage>
        <taxon>Bacteria</taxon>
        <taxon>Pseudomonadati</taxon>
        <taxon>Pseudomonadota</taxon>
        <taxon>Alphaproteobacteria</taxon>
        <taxon>Maricaulales</taxon>
        <taxon>Maricaulaceae</taxon>
        <taxon>Alkalicaulis</taxon>
    </lineage>
</organism>
<comment type="caution">
    <text evidence="2">The sequence shown here is derived from an EMBL/GenBank/DDBJ whole genome shotgun (WGS) entry which is preliminary data.</text>
</comment>